<evidence type="ECO:0000256" key="11">
    <source>
        <dbReference type="ARBA" id="ARBA00023235"/>
    </source>
</evidence>
<keyword evidence="8 17" id="KW-0521">NADP</keyword>
<comment type="catalytic activity">
    <reaction evidence="16 17 19">
        <text>(6S)-NADPHX + ADP = AMP + phosphate + NADPH + H(+)</text>
        <dbReference type="Rhea" id="RHEA:32235"/>
        <dbReference type="ChEBI" id="CHEBI:15378"/>
        <dbReference type="ChEBI" id="CHEBI:43474"/>
        <dbReference type="ChEBI" id="CHEBI:57783"/>
        <dbReference type="ChEBI" id="CHEBI:64076"/>
        <dbReference type="ChEBI" id="CHEBI:456215"/>
        <dbReference type="ChEBI" id="CHEBI:456216"/>
        <dbReference type="EC" id="4.2.1.136"/>
    </reaction>
</comment>
<dbReference type="PROSITE" id="PS01050">
    <property type="entry name" value="YJEF_C_2"/>
    <property type="match status" value="1"/>
</dbReference>
<evidence type="ECO:0000256" key="3">
    <source>
        <dbReference type="ARBA" id="ARBA00006001"/>
    </source>
</evidence>
<comment type="similarity">
    <text evidence="4 19">In the C-terminal section; belongs to the NnrD/CARKD family.</text>
</comment>
<dbReference type="AlphaFoldDB" id="A0A1L3LLX7"/>
<comment type="function">
    <text evidence="17">Catalyzes the dehydration of the S-form of NAD(P)HX at the expense of ADP, which is converted to AMP. Together with NAD(P)HX epimerase, which catalyzes the epimerization of the S- and R-forms, the enzyme allows the repair of both epimers of NAD(P)HX, a damaged form of NAD(P)H that is a result of enzymatic or heat-dependent hydration.</text>
</comment>
<comment type="cofactor">
    <cofactor evidence="18 19">
        <name>K(+)</name>
        <dbReference type="ChEBI" id="CHEBI:29103"/>
    </cofactor>
    <text evidence="18 19">Binds 1 potassium ion per subunit.</text>
</comment>
<dbReference type="Pfam" id="PF03853">
    <property type="entry name" value="YjeF_N"/>
    <property type="match status" value="1"/>
</dbReference>
<dbReference type="Gene3D" id="3.40.1190.20">
    <property type="match status" value="1"/>
</dbReference>
<keyword evidence="21" id="KW-1185">Reference proteome</keyword>
<comment type="cofactor">
    <cofactor evidence="17">
        <name>Mg(2+)</name>
        <dbReference type="ChEBI" id="CHEBI:18420"/>
    </cofactor>
</comment>
<dbReference type="GO" id="GO:0016301">
    <property type="term" value="F:kinase activity"/>
    <property type="evidence" value="ECO:0007669"/>
    <property type="project" value="UniProtKB-KW"/>
</dbReference>
<comment type="catalytic activity">
    <reaction evidence="1 18 19">
        <text>(6R)-NADHX = (6S)-NADHX</text>
        <dbReference type="Rhea" id="RHEA:32215"/>
        <dbReference type="ChEBI" id="CHEBI:64074"/>
        <dbReference type="ChEBI" id="CHEBI:64075"/>
        <dbReference type="EC" id="5.1.99.6"/>
    </reaction>
</comment>
<dbReference type="KEGG" id="same:SAMCFNEI73_Ch1753"/>
<feature type="binding site" evidence="18">
    <location>
        <position position="156"/>
    </location>
    <ligand>
        <name>(6S)-NADPHX</name>
        <dbReference type="ChEBI" id="CHEBI:64076"/>
    </ligand>
</feature>
<keyword evidence="13" id="KW-0511">Multifunctional enzyme</keyword>
<keyword evidence="5 18" id="KW-0479">Metal-binding</keyword>
<comment type="catalytic activity">
    <reaction evidence="2 18 19">
        <text>(6R)-NADPHX = (6S)-NADPHX</text>
        <dbReference type="Rhea" id="RHEA:32227"/>
        <dbReference type="ChEBI" id="CHEBI:64076"/>
        <dbReference type="ChEBI" id="CHEBI:64077"/>
        <dbReference type="EC" id="5.1.99.6"/>
    </reaction>
</comment>
<evidence type="ECO:0000256" key="1">
    <source>
        <dbReference type="ARBA" id="ARBA00000013"/>
    </source>
</evidence>
<feature type="binding site" evidence="18">
    <location>
        <position position="63"/>
    </location>
    <ligand>
        <name>K(+)</name>
        <dbReference type="ChEBI" id="CHEBI:29103"/>
    </ligand>
</feature>
<feature type="binding site" evidence="17">
    <location>
        <position position="440"/>
    </location>
    <ligand>
        <name>(6S)-NADPHX</name>
        <dbReference type="ChEBI" id="CHEBI:64076"/>
    </ligand>
</feature>
<feature type="binding site" evidence="17">
    <location>
        <position position="321"/>
    </location>
    <ligand>
        <name>(6S)-NADPHX</name>
        <dbReference type="ChEBI" id="CHEBI:64076"/>
    </ligand>
</feature>
<keyword evidence="20" id="KW-0418">Kinase</keyword>
<dbReference type="InterPro" id="IPR000631">
    <property type="entry name" value="CARKD"/>
</dbReference>
<evidence type="ECO:0000256" key="18">
    <source>
        <dbReference type="HAMAP-Rule" id="MF_01966"/>
    </source>
</evidence>
<feature type="binding site" evidence="18">
    <location>
        <position position="159"/>
    </location>
    <ligand>
        <name>K(+)</name>
        <dbReference type="ChEBI" id="CHEBI:29103"/>
    </ligand>
</feature>
<evidence type="ECO:0000313" key="20">
    <source>
        <dbReference type="EMBL" id="APG91046.1"/>
    </source>
</evidence>
<feature type="binding site" evidence="17">
    <location>
        <begin position="410"/>
        <end position="414"/>
    </location>
    <ligand>
        <name>AMP</name>
        <dbReference type="ChEBI" id="CHEBI:456215"/>
    </ligand>
</feature>
<comment type="function">
    <text evidence="14 19">Bifunctional enzyme that catalyzes the epimerization of the S- and R-forms of NAD(P)HX and the dehydration of the S-form of NAD(P)HX at the expense of ADP, which is converted to AMP. This allows the repair of both epimers of NAD(P)HX, a damaged form of NAD(P)H that is a result of enzymatic or heat-dependent hydration.</text>
</comment>
<dbReference type="NCBIfam" id="TIGR00196">
    <property type="entry name" value="yjeF_cterm"/>
    <property type="match status" value="1"/>
</dbReference>
<keyword evidence="10 17" id="KW-0520">NAD</keyword>
<comment type="similarity">
    <text evidence="18">Belongs to the NnrE/AIBP family.</text>
</comment>
<sequence length="491" mass="50270">MGDALEDMLVTPVEMAAIDKDAADSGIDSFSLMRSAGLAVSAAALRLFPAGLRFVVLCGPGNNGGDGYVAAEALAESGAQVALYILGDADKLRGDAARACKGCRLAGLPVEAYEPQAGDIVVDALFGAGLARDLPGVAQTIIKRVSASRIPVLAVDLPSGIDGRSGEVRGASFTATHTVTFMAAKPGHVLMPGRQSCGTLEVFDIGIPTRLVAARASDLRINGPADWRHYSRGLDAGTHKYKRGHLAVLSGGPTSTGAARLSAAAGLVAGAGLVTLGSPPEALAANASHLTAIMLKEVGSAADLAEWLRDKRLNTFVLGPGFGVGKKARDFALMLCDRALVLDADGMSSFQQGREELFDKIAGNGGQVVMTPHEGEFARLFPEIAADAALSKIEKAQAAARLSHAVIIYKGPDTVVAAPSGRAVVNVNAPPWLATAGSGDVLAGIIGAHLAQGFPAFEAAAAAVWRHGEAGICAGRALTAERLVENIPPLA</sequence>
<feature type="binding site" evidence="17">
    <location>
        <position position="258"/>
    </location>
    <ligand>
        <name>(6S)-NADPHX</name>
        <dbReference type="ChEBI" id="CHEBI:64076"/>
    </ligand>
</feature>
<evidence type="ECO:0000313" key="21">
    <source>
        <dbReference type="Proteomes" id="UP000182306"/>
    </source>
</evidence>
<evidence type="ECO:0000256" key="4">
    <source>
        <dbReference type="ARBA" id="ARBA00009524"/>
    </source>
</evidence>
<evidence type="ECO:0000256" key="6">
    <source>
        <dbReference type="ARBA" id="ARBA00022741"/>
    </source>
</evidence>
<dbReference type="SUPFAM" id="SSF64153">
    <property type="entry name" value="YjeF N-terminal domain-like"/>
    <property type="match status" value="1"/>
</dbReference>
<dbReference type="SUPFAM" id="SSF53613">
    <property type="entry name" value="Ribokinase-like"/>
    <property type="match status" value="1"/>
</dbReference>
<dbReference type="GO" id="GO:0005524">
    <property type="term" value="F:ATP binding"/>
    <property type="evidence" value="ECO:0007669"/>
    <property type="project" value="UniProtKB-UniRule"/>
</dbReference>
<dbReference type="Pfam" id="PF01256">
    <property type="entry name" value="Carb_kinase"/>
    <property type="match status" value="1"/>
</dbReference>
<dbReference type="OrthoDB" id="9806925at2"/>
<name>A0A1L3LLX7_9HYPH</name>
<keyword evidence="12 17" id="KW-0456">Lyase</keyword>
<feature type="binding site" evidence="17">
    <location>
        <position position="439"/>
    </location>
    <ligand>
        <name>AMP</name>
        <dbReference type="ChEBI" id="CHEBI:456215"/>
    </ligand>
</feature>
<evidence type="ECO:0000256" key="13">
    <source>
        <dbReference type="ARBA" id="ARBA00023268"/>
    </source>
</evidence>
<evidence type="ECO:0000256" key="17">
    <source>
        <dbReference type="HAMAP-Rule" id="MF_01965"/>
    </source>
</evidence>
<evidence type="ECO:0000256" key="10">
    <source>
        <dbReference type="ARBA" id="ARBA00023027"/>
    </source>
</evidence>
<dbReference type="EMBL" id="CP013107">
    <property type="protein sequence ID" value="APG91046.1"/>
    <property type="molecule type" value="Genomic_DNA"/>
</dbReference>
<keyword evidence="11 18" id="KW-0413">Isomerase</keyword>
<dbReference type="InterPro" id="IPR030677">
    <property type="entry name" value="Nnr"/>
</dbReference>
<dbReference type="InterPro" id="IPR036652">
    <property type="entry name" value="YjeF_N_dom_sf"/>
</dbReference>
<dbReference type="GO" id="GO:0052855">
    <property type="term" value="F:ADP-dependent NAD(P)H-hydrate dehydratase activity"/>
    <property type="evidence" value="ECO:0007669"/>
    <property type="project" value="UniProtKB-UniRule"/>
</dbReference>
<comment type="caution">
    <text evidence="18">Lacks conserved residue(s) required for the propagation of feature annotation.</text>
</comment>
<evidence type="ECO:0000256" key="15">
    <source>
        <dbReference type="ARBA" id="ARBA00048238"/>
    </source>
</evidence>
<dbReference type="PANTHER" id="PTHR12592:SF0">
    <property type="entry name" value="ATP-DEPENDENT (S)-NAD(P)H-HYDRATE DEHYDRATASE"/>
    <property type="match status" value="1"/>
</dbReference>
<comment type="function">
    <text evidence="18">Catalyzes the epimerization of the S- and R-forms of NAD(P)HX, a damaged form of NAD(P)H that is a result of enzymatic or heat-dependent hydration. This is a prerequisite for the S-specific NAD(P)H-hydrate dehydratase to allow the repair of both epimers of NAD(P)HX.</text>
</comment>
<evidence type="ECO:0000256" key="16">
    <source>
        <dbReference type="ARBA" id="ARBA00049209"/>
    </source>
</evidence>
<reference evidence="20 21" key="1">
    <citation type="submission" date="2015-10" db="EMBL/GenBank/DDBJ databases">
        <title>Genomic differences between typical nodule nitrogen-fixing rhizobial strains and those coming from bean seeds.</title>
        <authorList>
            <person name="Peralta H."/>
            <person name="Aguilar-Vera A."/>
            <person name="Diaz R."/>
            <person name="Mora Y."/>
            <person name="Martinez-Batallar G."/>
            <person name="Salazar E."/>
            <person name="Vargas-Lagunas C."/>
            <person name="Encarnacion S."/>
            <person name="Girard L."/>
            <person name="Mora J."/>
        </authorList>
    </citation>
    <scope>NUCLEOTIDE SEQUENCE [LARGE SCALE GENOMIC DNA]</scope>
    <source>
        <strain evidence="20 21">CFNEI 73</strain>
    </source>
</reference>
<protein>
    <recommendedName>
        <fullName evidence="19">Bifunctional NAD(P)H-hydrate repair enzyme</fullName>
    </recommendedName>
    <alternativeName>
        <fullName evidence="19">Nicotinamide nucleotide repair protein</fullName>
    </alternativeName>
    <domain>
        <recommendedName>
            <fullName evidence="19">ADP-dependent (S)-NAD(P)H-hydrate dehydratase</fullName>
            <ecNumber evidence="19">4.2.1.136</ecNumber>
        </recommendedName>
        <alternativeName>
            <fullName evidence="19">ADP-dependent NAD(P)HX dehydratase</fullName>
        </alternativeName>
    </domain>
    <domain>
        <recommendedName>
            <fullName evidence="19">NAD(P)H-hydrate epimerase</fullName>
            <ecNumber evidence="19">5.1.99.6</ecNumber>
        </recommendedName>
    </domain>
</protein>
<comment type="similarity">
    <text evidence="17">Belongs to the NnrD/CARKD family.</text>
</comment>
<gene>
    <name evidence="17" type="primary">nnrD</name>
    <name evidence="18" type="synonym">nnrE</name>
    <name evidence="20" type="ORF">SAMCFNEI73_Ch1753</name>
</gene>
<feature type="binding site" evidence="18">
    <location>
        <begin position="127"/>
        <end position="133"/>
    </location>
    <ligand>
        <name>(6S)-NADPHX</name>
        <dbReference type="ChEBI" id="CHEBI:64076"/>
    </ligand>
</feature>
<keyword evidence="20" id="KW-0808">Transferase</keyword>
<evidence type="ECO:0000256" key="7">
    <source>
        <dbReference type="ARBA" id="ARBA00022840"/>
    </source>
</evidence>
<evidence type="ECO:0000256" key="2">
    <source>
        <dbReference type="ARBA" id="ARBA00000909"/>
    </source>
</evidence>
<dbReference type="InterPro" id="IPR029056">
    <property type="entry name" value="Ribokinase-like"/>
</dbReference>
<dbReference type="GO" id="GO:0046872">
    <property type="term" value="F:metal ion binding"/>
    <property type="evidence" value="ECO:0007669"/>
    <property type="project" value="UniProtKB-UniRule"/>
</dbReference>
<evidence type="ECO:0000256" key="5">
    <source>
        <dbReference type="ARBA" id="ARBA00022723"/>
    </source>
</evidence>
<dbReference type="NCBIfam" id="TIGR00197">
    <property type="entry name" value="yjeF_nterm"/>
    <property type="match status" value="1"/>
</dbReference>
<evidence type="ECO:0000256" key="12">
    <source>
        <dbReference type="ARBA" id="ARBA00023239"/>
    </source>
</evidence>
<dbReference type="GO" id="GO:0052856">
    <property type="term" value="F:NAD(P)HX epimerase activity"/>
    <property type="evidence" value="ECO:0007669"/>
    <property type="project" value="UniProtKB-UniRule"/>
</dbReference>
<dbReference type="PROSITE" id="PS51383">
    <property type="entry name" value="YJEF_C_3"/>
    <property type="match status" value="1"/>
</dbReference>
<dbReference type="Gene3D" id="3.40.50.10260">
    <property type="entry name" value="YjeF N-terminal domain"/>
    <property type="match status" value="1"/>
</dbReference>
<proteinExistence type="inferred from homology"/>
<dbReference type="PROSITE" id="PS51385">
    <property type="entry name" value="YJEF_N"/>
    <property type="match status" value="1"/>
</dbReference>
<dbReference type="PANTHER" id="PTHR12592">
    <property type="entry name" value="ATP-DEPENDENT (S)-NAD(P)H-HYDRATE DEHYDRATASE FAMILY MEMBER"/>
    <property type="match status" value="1"/>
</dbReference>
<accession>A0A1L3LLX7</accession>
<evidence type="ECO:0000256" key="9">
    <source>
        <dbReference type="ARBA" id="ARBA00022958"/>
    </source>
</evidence>
<dbReference type="HAMAP" id="MF_01965">
    <property type="entry name" value="NADHX_dehydratase"/>
    <property type="match status" value="1"/>
</dbReference>
<dbReference type="PIRSF" id="PIRSF017184">
    <property type="entry name" value="Nnr"/>
    <property type="match status" value="1"/>
</dbReference>
<keyword evidence="7 17" id="KW-0067">ATP-binding</keyword>
<dbReference type="GO" id="GO:0110051">
    <property type="term" value="P:metabolite repair"/>
    <property type="evidence" value="ECO:0007669"/>
    <property type="project" value="TreeGrafter"/>
</dbReference>
<dbReference type="EC" id="4.2.1.136" evidence="19"/>
<dbReference type="GO" id="GO:0046496">
    <property type="term" value="P:nicotinamide nucleotide metabolic process"/>
    <property type="evidence" value="ECO:0007669"/>
    <property type="project" value="UniProtKB-UniRule"/>
</dbReference>
<dbReference type="HAMAP" id="MF_01966">
    <property type="entry name" value="NADHX_epimerase"/>
    <property type="match status" value="1"/>
</dbReference>
<feature type="binding site" evidence="17">
    <location>
        <position position="373"/>
    </location>
    <ligand>
        <name>(6S)-NADPHX</name>
        <dbReference type="ChEBI" id="CHEBI:64076"/>
    </ligand>
</feature>
<dbReference type="EC" id="5.1.99.6" evidence="19"/>
<keyword evidence="6 17" id="KW-0547">Nucleotide-binding</keyword>
<keyword evidence="9 18" id="KW-0630">Potassium</keyword>
<evidence type="ECO:0000256" key="14">
    <source>
        <dbReference type="ARBA" id="ARBA00025153"/>
    </source>
</evidence>
<dbReference type="STRING" id="194963.SAMCFNEI73_Ch1753"/>
<comment type="subunit">
    <text evidence="17">Homotetramer.</text>
</comment>
<evidence type="ECO:0000256" key="8">
    <source>
        <dbReference type="ARBA" id="ARBA00022857"/>
    </source>
</evidence>
<feature type="binding site" evidence="18">
    <location>
        <begin position="62"/>
        <end position="66"/>
    </location>
    <ligand>
        <name>(6S)-NADPHX</name>
        <dbReference type="ChEBI" id="CHEBI:64076"/>
    </ligand>
</feature>
<dbReference type="RefSeq" id="WP_064253616.1">
    <property type="nucleotide sequence ID" value="NZ_CP013107.1"/>
</dbReference>
<feature type="binding site" evidence="18">
    <location>
        <position position="123"/>
    </location>
    <ligand>
        <name>K(+)</name>
        <dbReference type="ChEBI" id="CHEBI:29103"/>
    </ligand>
</feature>
<evidence type="ECO:0000256" key="19">
    <source>
        <dbReference type="PIRNR" id="PIRNR017184"/>
    </source>
</evidence>
<dbReference type="Proteomes" id="UP000182306">
    <property type="component" value="Chromosome"/>
</dbReference>
<comment type="similarity">
    <text evidence="3 19">In the N-terminal section; belongs to the NnrE/AIBP family.</text>
</comment>
<dbReference type="InterPro" id="IPR004443">
    <property type="entry name" value="YjeF_N_dom"/>
</dbReference>
<dbReference type="InterPro" id="IPR017953">
    <property type="entry name" value="Carbohydrate_kinase_pred_CS"/>
</dbReference>
<organism evidence="20 21">
    <name type="scientific">Sinorhizobium americanum</name>
    <dbReference type="NCBI Taxonomy" id="194963"/>
    <lineage>
        <taxon>Bacteria</taxon>
        <taxon>Pseudomonadati</taxon>
        <taxon>Pseudomonadota</taxon>
        <taxon>Alphaproteobacteria</taxon>
        <taxon>Hyphomicrobiales</taxon>
        <taxon>Rhizobiaceae</taxon>
        <taxon>Sinorhizobium/Ensifer group</taxon>
        <taxon>Sinorhizobium</taxon>
    </lineage>
</organism>
<dbReference type="CDD" id="cd01171">
    <property type="entry name" value="YXKO-related"/>
    <property type="match status" value="1"/>
</dbReference>
<comment type="catalytic activity">
    <reaction evidence="15 17 19">
        <text>(6S)-NADHX + ADP = AMP + phosphate + NADH + H(+)</text>
        <dbReference type="Rhea" id="RHEA:32223"/>
        <dbReference type="ChEBI" id="CHEBI:15378"/>
        <dbReference type="ChEBI" id="CHEBI:43474"/>
        <dbReference type="ChEBI" id="CHEBI:57945"/>
        <dbReference type="ChEBI" id="CHEBI:64074"/>
        <dbReference type="ChEBI" id="CHEBI:456215"/>
        <dbReference type="ChEBI" id="CHEBI:456216"/>
        <dbReference type="EC" id="4.2.1.136"/>
    </reaction>
</comment>